<dbReference type="AlphaFoldDB" id="A0AA37MEQ2"/>
<organism evidence="5 6">
    <name type="scientific">Segatella bryantii</name>
    <name type="common">Prevotella bryantii</name>
    <dbReference type="NCBI Taxonomy" id="77095"/>
    <lineage>
        <taxon>Bacteria</taxon>
        <taxon>Pseudomonadati</taxon>
        <taxon>Bacteroidota</taxon>
        <taxon>Bacteroidia</taxon>
        <taxon>Bacteroidales</taxon>
        <taxon>Prevotellaceae</taxon>
        <taxon>Segatella</taxon>
    </lineage>
</organism>
<sequence>MKLLKKYLSTCFIAIPLHWVGIVPQHDTPVTLGIPFAPGELKSSTSLVLADAQGKTYPSESWTQAYWPDGSVKWAAVSALAPSNNKDLQIIRSLKKSSKNSTKKSKLSISPASFTVTTGKMTAYFSLQGKHVIDSIYVGHQKVTDAVEFVTDSKSPAIVDQVLLEHQGPIRTIVRVQGHLHQKKFPFDVRLYFYQGSDIIKLVNTLTIDAEPSEQGLKAIGIRAQVPLREQLYNRHVAFTYNQGKVWSESVQPLDGRRVLTLQQGVRQRAGHLHNLQVDQVAGKRIPEYKAFDKINQNLIDNWAKWDEYRLSQITDNACSIQKKANSSRPWLGTFTTGHGDGYAFVGDVSGGLGLFLKDFWQSYPSAFTLQNMRSYQAQATVWLWSPYAEPMDLRHYDDVAHDLNASYEDVQPGLSTPVGIARTSVVYLQPSEGYQGQTDISTRSQILTEDAQLLPTPEYLHEKRAFGIWSLPDSSTANARLVEKKLEHYIQYYQQQVKQYKWYGFWNYGDFMHAFDEERGMWRYDVGGYAWDNTELGTPLWLWYSFLRSGRKDIWDMAVAMTRHNAEVDVYHLGPWAGLGSRHNVSHWGCGAKEARISQVSWNRFLYYLTADERTGDLMHAVKDADQKLYELDPMRLAEPRSKYPSTAPARLRIGPDWVSYVANWMTEWERTGNTVYRDKIIAGMKSIGQLPHGLFTGNKALGYDPATGKITYEGDPKRQNTNHLLSIMGGFETINELSDMIKEPTFYRAWYEHARDFERNSQEISGNHQRIIRLEAYAAQQSHDTQLATKTWNDLLGRHRNHKAGQKQPTISTNEAASWSLAAIYTQEVLKWASPDTAAEKPIWIVESESPYHEIHLGDTIDIKAPKGLTLWYTQKLKAPVTITYQASIVDEGKVGDRLSDLNCFWMATDPQASTIFDRMDWRQGNFLRSYSLKQYYLGFGGNSNTTTRFRLYDGNDNAEKNAELRPAIIKEYTDQDHLLKANHWYTIRIVVKQDSTAIYFDGEKIADYQGKDALTSGWFGIRTTQAHLRFTSFQIKEHNF</sequence>
<evidence type="ECO:0000259" key="3">
    <source>
        <dbReference type="Pfam" id="PF21345"/>
    </source>
</evidence>
<evidence type="ECO:0000259" key="1">
    <source>
        <dbReference type="Pfam" id="PF19501"/>
    </source>
</evidence>
<dbReference type="Pfam" id="PF19763">
    <property type="entry name" value="DUF6250"/>
    <property type="match status" value="1"/>
</dbReference>
<dbReference type="InterPro" id="IPR048329">
    <property type="entry name" value="PcRGLX_1st"/>
</dbReference>
<dbReference type="InterPro" id="IPR048331">
    <property type="entry name" value="PcRGLX/YetA_3rd"/>
</dbReference>
<proteinExistence type="predicted"/>
<evidence type="ECO:0000259" key="4">
    <source>
        <dbReference type="Pfam" id="PF21346"/>
    </source>
</evidence>
<comment type="caution">
    <text evidence="5">The sequence shown here is derived from an EMBL/GenBank/DDBJ whole genome shotgun (WGS) entry which is preliminary data.</text>
</comment>
<evidence type="ECO:0000259" key="2">
    <source>
        <dbReference type="Pfam" id="PF19763"/>
    </source>
</evidence>
<feature type="domain" description="PcRGLX/YetA-like central beta-sandwich" evidence="3">
    <location>
        <begin position="111"/>
        <end position="440"/>
    </location>
</feature>
<dbReference type="Pfam" id="PF19501">
    <property type="entry name" value="PcRGLX_1st"/>
    <property type="match status" value="1"/>
</dbReference>
<accession>A0AA37MEQ2</accession>
<protein>
    <submittedName>
        <fullName evidence="5">Uncharacterized protein</fullName>
    </submittedName>
</protein>
<dbReference type="PANTHER" id="PTHR40081">
    <property type="entry name" value="CONCANAVALIN A-LIKE LECTIN/GLUCANASE"/>
    <property type="match status" value="1"/>
</dbReference>
<feature type="domain" description="PcRGLX/YetA-like N-terminal RIFT barrel" evidence="1">
    <location>
        <begin position="15"/>
        <end position="86"/>
    </location>
</feature>
<dbReference type="InterPro" id="IPR046217">
    <property type="entry name" value="DUF6250"/>
</dbReference>
<feature type="domain" description="DUF6250" evidence="2">
    <location>
        <begin position="865"/>
        <end position="1036"/>
    </location>
</feature>
<dbReference type="Gene3D" id="2.60.120.200">
    <property type="match status" value="1"/>
</dbReference>
<dbReference type="EMBL" id="BPTR01000001">
    <property type="protein sequence ID" value="GJG28913.1"/>
    <property type="molecule type" value="Genomic_DNA"/>
</dbReference>
<evidence type="ECO:0000313" key="6">
    <source>
        <dbReference type="Proteomes" id="UP000887043"/>
    </source>
</evidence>
<gene>
    <name evidence="5" type="ORF">PRRU23_26130</name>
</gene>
<name>A0AA37MEQ2_SEGBR</name>
<dbReference type="PANTHER" id="PTHR40081:SF1">
    <property type="entry name" value="TAT PATHWAY SIGNAL SEQUENCE DOMAIN PROTEIN"/>
    <property type="match status" value="1"/>
</dbReference>
<dbReference type="Pfam" id="PF21346">
    <property type="entry name" value="PcRGLX_3rd"/>
    <property type="match status" value="1"/>
</dbReference>
<dbReference type="Pfam" id="PF21345">
    <property type="entry name" value="PcRGLX_2nd"/>
    <property type="match status" value="1"/>
</dbReference>
<reference evidence="5" key="1">
    <citation type="submission" date="2021-08" db="EMBL/GenBank/DDBJ databases">
        <title>Prevotella lacticifex sp. nov., isolated from rumen of cow.</title>
        <authorList>
            <person name="Shinkai T."/>
            <person name="Ikeyama N."/>
            <person name="Kumagai M."/>
            <person name="Ohmori H."/>
            <person name="Sakamoto M."/>
            <person name="Ohkuma M."/>
            <person name="Mitsumori M."/>
        </authorList>
    </citation>
    <scope>NUCLEOTIDE SEQUENCE</scope>
    <source>
        <strain evidence="5">DSM 11371</strain>
    </source>
</reference>
<feature type="domain" description="PcRGLX/YetA-like C-terminal alpha/alpha toroid" evidence="4">
    <location>
        <begin position="452"/>
        <end position="833"/>
    </location>
</feature>
<dbReference type="InterPro" id="IPR048330">
    <property type="entry name" value="PcRGLX/YetA_2nd"/>
</dbReference>
<evidence type="ECO:0000313" key="5">
    <source>
        <dbReference type="EMBL" id="GJG28913.1"/>
    </source>
</evidence>
<dbReference type="InterPro" id="IPR045793">
    <property type="entry name" value="PcRGLX/YetA-like"/>
</dbReference>
<dbReference type="Proteomes" id="UP000887043">
    <property type="component" value="Unassembled WGS sequence"/>
</dbReference>
<dbReference type="RefSeq" id="WP_006282207.1">
    <property type="nucleotide sequence ID" value="NZ_BPTR01000001.1"/>
</dbReference>